<comment type="caution">
    <text evidence="2">The sequence shown here is derived from an EMBL/GenBank/DDBJ whole genome shotgun (WGS) entry which is preliminary data.</text>
</comment>
<evidence type="ECO:0008006" key="4">
    <source>
        <dbReference type="Google" id="ProtNLM"/>
    </source>
</evidence>
<name>A0A1E3L3Q4_9BACL</name>
<evidence type="ECO:0000313" key="3">
    <source>
        <dbReference type="Proteomes" id="UP000094578"/>
    </source>
</evidence>
<dbReference type="GO" id="GO:0005886">
    <property type="term" value="C:plasma membrane"/>
    <property type="evidence" value="ECO:0007669"/>
    <property type="project" value="TreeGrafter"/>
</dbReference>
<feature type="transmembrane region" description="Helical" evidence="1">
    <location>
        <begin position="69"/>
        <end position="91"/>
    </location>
</feature>
<evidence type="ECO:0000256" key="1">
    <source>
        <dbReference type="SAM" id="Phobius"/>
    </source>
</evidence>
<feature type="transmembrane region" description="Helical" evidence="1">
    <location>
        <begin position="97"/>
        <end position="117"/>
    </location>
</feature>
<feature type="transmembrane region" description="Helical" evidence="1">
    <location>
        <begin position="37"/>
        <end position="57"/>
    </location>
</feature>
<dbReference type="Proteomes" id="UP000094578">
    <property type="component" value="Unassembled WGS sequence"/>
</dbReference>
<dbReference type="RefSeq" id="WP_083243468.1">
    <property type="nucleotide sequence ID" value="NZ_MDER01000038.1"/>
</dbReference>
<protein>
    <recommendedName>
        <fullName evidence="4">DMT family transporter</fullName>
    </recommendedName>
</protein>
<keyword evidence="1" id="KW-0472">Membrane</keyword>
<organism evidence="2 3">
    <name type="scientific">Paenibacillus nuruki</name>
    <dbReference type="NCBI Taxonomy" id="1886670"/>
    <lineage>
        <taxon>Bacteria</taxon>
        <taxon>Bacillati</taxon>
        <taxon>Bacillota</taxon>
        <taxon>Bacilli</taxon>
        <taxon>Bacillales</taxon>
        <taxon>Paenibacillaceae</taxon>
        <taxon>Paenibacillus</taxon>
    </lineage>
</organism>
<dbReference type="STRING" id="1886670.PTI45_02189"/>
<dbReference type="PANTHER" id="PTHR34821:SF2">
    <property type="entry name" value="INNER MEMBRANE PROTEIN YDCZ"/>
    <property type="match status" value="1"/>
</dbReference>
<accession>A0A1E3L3Q4</accession>
<dbReference type="PANTHER" id="PTHR34821">
    <property type="entry name" value="INNER MEMBRANE PROTEIN YDCZ"/>
    <property type="match status" value="1"/>
</dbReference>
<keyword evidence="1" id="KW-0812">Transmembrane</keyword>
<keyword evidence="1" id="KW-1133">Transmembrane helix</keyword>
<dbReference type="EMBL" id="MDER01000038">
    <property type="protein sequence ID" value="ODP28439.1"/>
    <property type="molecule type" value="Genomic_DNA"/>
</dbReference>
<evidence type="ECO:0000313" key="2">
    <source>
        <dbReference type="EMBL" id="ODP28439.1"/>
    </source>
</evidence>
<dbReference type="AlphaFoldDB" id="A0A1E3L3Q4"/>
<proteinExistence type="predicted"/>
<sequence length="143" mass="15118">MRKVLIYLAAIIAGMSLSIEAAIGGALGEHVGELESTYYIFIIGAMATFLVTLFFGKGNLGAIFTVPKWNLLGGLLGVVYLALLVISVTLIGVGISITAVIIGQIVISIIIEHFGLLGSPKIKFNVNRLVAVVLLTVSFFLVL</sequence>
<dbReference type="InterPro" id="IPR006750">
    <property type="entry name" value="YdcZ"/>
</dbReference>
<gene>
    <name evidence="2" type="ORF">PTI45_02189</name>
</gene>
<dbReference type="Pfam" id="PF04657">
    <property type="entry name" value="DMT_YdcZ"/>
    <property type="match status" value="1"/>
</dbReference>
<dbReference type="PATRIC" id="fig|1886670.3.peg.2229"/>
<feature type="transmembrane region" description="Helical" evidence="1">
    <location>
        <begin position="124"/>
        <end position="142"/>
    </location>
</feature>
<keyword evidence="3" id="KW-1185">Reference proteome</keyword>
<reference evidence="2 3" key="1">
    <citation type="submission" date="2016-08" db="EMBL/GenBank/DDBJ databases">
        <title>Genome sequencing of Paenibacillus sp. TI45-13ar, isolated from Korean traditional nuruk.</title>
        <authorList>
            <person name="Kim S.-J."/>
        </authorList>
    </citation>
    <scope>NUCLEOTIDE SEQUENCE [LARGE SCALE GENOMIC DNA]</scope>
    <source>
        <strain evidence="2 3">TI45-13ar</strain>
    </source>
</reference>